<dbReference type="GO" id="GO:0006281">
    <property type="term" value="P:DNA repair"/>
    <property type="evidence" value="ECO:0007669"/>
    <property type="project" value="TreeGrafter"/>
</dbReference>
<evidence type="ECO:0000313" key="6">
    <source>
        <dbReference type="EMBL" id="SMH65024.1"/>
    </source>
</evidence>
<evidence type="ECO:0000313" key="5">
    <source>
        <dbReference type="EMBL" id="CDQ12432.1"/>
    </source>
</evidence>
<dbReference type="NCBIfam" id="TIGR01509">
    <property type="entry name" value="HAD-SF-IA-v3"/>
    <property type="match status" value="1"/>
</dbReference>
<dbReference type="NCBIfam" id="TIGR01549">
    <property type="entry name" value="HAD-SF-IA-v1"/>
    <property type="match status" value="1"/>
</dbReference>
<dbReference type="AlphaFoldDB" id="A0A060UUZ6"/>
<dbReference type="InterPro" id="IPR036412">
    <property type="entry name" value="HAD-like_sf"/>
</dbReference>
<name>A0A060UUZ6_9PROT</name>
<dbReference type="Proteomes" id="UP000193925">
    <property type="component" value="Chromosome AFERRI"/>
</dbReference>
<evidence type="ECO:0000256" key="2">
    <source>
        <dbReference type="ARBA" id="ARBA00022801"/>
    </source>
</evidence>
<keyword evidence="4" id="KW-0119">Carbohydrate metabolism</keyword>
<evidence type="ECO:0000313" key="7">
    <source>
        <dbReference type="Proteomes" id="UP000193925"/>
    </source>
</evidence>
<sequence length="231" mass="24533">MPEKLSLMPELAAVLFDLDGTLVDTAPDLGAAANRMRTDRGLSALPLEILRPVASQGAQGLLRVAFHLQPEDPDFAPMRAEFLEIYAAHICEQSTLFPGMAATLTSLSAHGVVWGIVTNKPGFLTLPLLSALKLPVPPGAVVSGDSTARAKPDPLPITHALAKLGISAAQSLMIGDDPRDMAAGKAAGTRCWAAAWGYLEAGNDPRHWGADQIIQRSEQLEFALLHFNTAQ</sequence>
<dbReference type="PANTHER" id="PTHR43434:SF23">
    <property type="entry name" value="PHOSPHOGLYCOLATE PHOSPHATASE"/>
    <property type="match status" value="1"/>
</dbReference>
<dbReference type="SUPFAM" id="SSF56784">
    <property type="entry name" value="HAD-like"/>
    <property type="match status" value="1"/>
</dbReference>
<keyword evidence="3" id="KW-0460">Magnesium</keyword>
<evidence type="ECO:0000256" key="4">
    <source>
        <dbReference type="ARBA" id="ARBA00023277"/>
    </source>
</evidence>
<dbReference type="InterPro" id="IPR050155">
    <property type="entry name" value="HAD-like_hydrolase_sf"/>
</dbReference>
<keyword evidence="7" id="KW-1185">Reference proteome</keyword>
<dbReference type="SFLD" id="SFLDG01135">
    <property type="entry name" value="C1.5.6:_HAD__Beta-PGM__Phospha"/>
    <property type="match status" value="1"/>
</dbReference>
<reference evidence="6 7" key="3">
    <citation type="submission" date="2017-03" db="EMBL/GenBank/DDBJ databases">
        <authorList>
            <person name="Regsiter A."/>
            <person name="William W."/>
        </authorList>
    </citation>
    <scope>NUCLEOTIDE SEQUENCE [LARGE SCALE GENOMIC DNA]</scope>
    <source>
        <strain evidence="6">PRJEB5721</strain>
    </source>
</reference>
<dbReference type="SFLD" id="SFLDS00003">
    <property type="entry name" value="Haloacid_Dehalogenase"/>
    <property type="match status" value="1"/>
</dbReference>
<dbReference type="EMBL" id="LT841305">
    <property type="protein sequence ID" value="SMH65024.1"/>
    <property type="molecule type" value="Genomic_DNA"/>
</dbReference>
<organism evidence="5">
    <name type="scientific">Acidithiobacillus ferrivorans</name>
    <dbReference type="NCBI Taxonomy" id="160808"/>
    <lineage>
        <taxon>Bacteria</taxon>
        <taxon>Pseudomonadati</taxon>
        <taxon>Pseudomonadota</taxon>
        <taxon>Acidithiobacillia</taxon>
        <taxon>Acidithiobacillales</taxon>
        <taxon>Acidithiobacillaceae</taxon>
        <taxon>Acidithiobacillus</taxon>
    </lineage>
</organism>
<dbReference type="InterPro" id="IPR006439">
    <property type="entry name" value="HAD-SF_hydro_IA"/>
</dbReference>
<dbReference type="GO" id="GO:0046872">
    <property type="term" value="F:metal ion binding"/>
    <property type="evidence" value="ECO:0007669"/>
    <property type="project" value="UniProtKB-KW"/>
</dbReference>
<dbReference type="Pfam" id="PF13419">
    <property type="entry name" value="HAD_2"/>
    <property type="match status" value="1"/>
</dbReference>
<dbReference type="EC" id="3.1.3.18" evidence="5"/>
<evidence type="ECO:0000256" key="1">
    <source>
        <dbReference type="ARBA" id="ARBA00022723"/>
    </source>
</evidence>
<gene>
    <name evidence="5" type="ORF">AFERRI_10255</name>
    <name evidence="6" type="ORF">AFERRI_11059</name>
</gene>
<dbReference type="SFLD" id="SFLDG01129">
    <property type="entry name" value="C1.5:_HAD__Beta-PGM__Phosphata"/>
    <property type="match status" value="1"/>
</dbReference>
<dbReference type="GO" id="GO:0008967">
    <property type="term" value="F:phosphoglycolate phosphatase activity"/>
    <property type="evidence" value="ECO:0007669"/>
    <property type="project" value="UniProtKB-EC"/>
</dbReference>
<accession>A0A060UUZ6</accession>
<dbReference type="InterPro" id="IPR023214">
    <property type="entry name" value="HAD_sf"/>
</dbReference>
<dbReference type="InterPro" id="IPR041492">
    <property type="entry name" value="HAD_2"/>
</dbReference>
<keyword evidence="1" id="KW-0479">Metal-binding</keyword>
<dbReference type="EMBL" id="CCCS020000001">
    <property type="protein sequence ID" value="CDQ12432.1"/>
    <property type="molecule type" value="Genomic_DNA"/>
</dbReference>
<dbReference type="GO" id="GO:0005829">
    <property type="term" value="C:cytosol"/>
    <property type="evidence" value="ECO:0007669"/>
    <property type="project" value="TreeGrafter"/>
</dbReference>
<dbReference type="PANTHER" id="PTHR43434">
    <property type="entry name" value="PHOSPHOGLYCOLATE PHOSPHATASE"/>
    <property type="match status" value="1"/>
</dbReference>
<keyword evidence="2 5" id="KW-0378">Hydrolase</keyword>
<protein>
    <submittedName>
        <fullName evidence="5 6">Phosphoglycolate phosphatase</fullName>
        <ecNumber evidence="5">3.1.3.18</ecNumber>
    </submittedName>
</protein>
<proteinExistence type="predicted"/>
<reference evidence="5" key="1">
    <citation type="submission" date="2014-03" db="EMBL/GenBank/DDBJ databases">
        <authorList>
            <person name="Genoscope - CEA"/>
        </authorList>
    </citation>
    <scope>NUCLEOTIDE SEQUENCE [LARGE SCALE GENOMIC DNA]</scope>
    <source>
        <strain evidence="5">CF27</strain>
    </source>
</reference>
<dbReference type="Gene3D" id="3.40.50.1000">
    <property type="entry name" value="HAD superfamily/HAD-like"/>
    <property type="match status" value="1"/>
</dbReference>
<evidence type="ECO:0000256" key="3">
    <source>
        <dbReference type="ARBA" id="ARBA00022842"/>
    </source>
</evidence>
<reference evidence="5" key="2">
    <citation type="submission" date="2014-07" db="EMBL/GenBank/DDBJ databases">
        <title>Initial genome analysis of the psychrotolerant acidophile Acidithiobacillus ferrivorans CF27: insights into iron and sulfur oxidation pathways and into biofilm formation.</title>
        <authorList>
            <person name="Talla E."/>
            <person name="Hedrich S."/>
            <person name="Mangenot S."/>
            <person name="Ji B."/>
            <person name="Johnson D.B."/>
            <person name="Barbe V."/>
            <person name="Bonnefoy V."/>
        </authorList>
    </citation>
    <scope>NUCLEOTIDE SEQUENCE [LARGE SCALE GENOMIC DNA]</scope>
    <source>
        <strain evidence="5">CF27</strain>
    </source>
</reference>
<dbReference type="InterPro" id="IPR023198">
    <property type="entry name" value="PGP-like_dom2"/>
</dbReference>
<dbReference type="Gene3D" id="1.10.150.240">
    <property type="entry name" value="Putative phosphatase, domain 2"/>
    <property type="match status" value="1"/>
</dbReference>